<dbReference type="AlphaFoldDB" id="A0A9Q1G753"/>
<sequence length="110" mass="11720">MSQLAGSTLPFQHQCSRMSQADQSRSHRNLHWRGQLGKSISRTETDASASGLQQALSESDQNGQKAGQDSVAGRGIVGRLGLPRYTPLDPQPEDMKGASLLPPAPAAPRS</sequence>
<organism evidence="2 3">
    <name type="scientific">Synaphobranchus kaupii</name>
    <name type="common">Kaup's arrowtooth eel</name>
    <dbReference type="NCBI Taxonomy" id="118154"/>
    <lineage>
        <taxon>Eukaryota</taxon>
        <taxon>Metazoa</taxon>
        <taxon>Chordata</taxon>
        <taxon>Craniata</taxon>
        <taxon>Vertebrata</taxon>
        <taxon>Euteleostomi</taxon>
        <taxon>Actinopterygii</taxon>
        <taxon>Neopterygii</taxon>
        <taxon>Teleostei</taxon>
        <taxon>Anguilliformes</taxon>
        <taxon>Synaphobranchidae</taxon>
        <taxon>Synaphobranchus</taxon>
    </lineage>
</organism>
<dbReference type="Proteomes" id="UP001152622">
    <property type="component" value="Chromosome 2"/>
</dbReference>
<evidence type="ECO:0000313" key="3">
    <source>
        <dbReference type="Proteomes" id="UP001152622"/>
    </source>
</evidence>
<feature type="compositionally biased region" description="Polar residues" evidence="1">
    <location>
        <begin position="1"/>
        <end position="23"/>
    </location>
</feature>
<accession>A0A9Q1G753</accession>
<comment type="caution">
    <text evidence="2">The sequence shown here is derived from an EMBL/GenBank/DDBJ whole genome shotgun (WGS) entry which is preliminary data.</text>
</comment>
<feature type="region of interest" description="Disordered" evidence="1">
    <location>
        <begin position="1"/>
        <end position="110"/>
    </location>
</feature>
<keyword evidence="3" id="KW-1185">Reference proteome</keyword>
<dbReference type="EMBL" id="JAINUF010000002">
    <property type="protein sequence ID" value="KAJ8376236.1"/>
    <property type="molecule type" value="Genomic_DNA"/>
</dbReference>
<evidence type="ECO:0000313" key="2">
    <source>
        <dbReference type="EMBL" id="KAJ8376236.1"/>
    </source>
</evidence>
<name>A0A9Q1G753_SYNKA</name>
<feature type="compositionally biased region" description="Polar residues" evidence="1">
    <location>
        <begin position="38"/>
        <end position="67"/>
    </location>
</feature>
<gene>
    <name evidence="2" type="ORF">SKAU_G00068160</name>
</gene>
<protein>
    <submittedName>
        <fullName evidence="2">Uncharacterized protein</fullName>
    </submittedName>
</protein>
<evidence type="ECO:0000256" key="1">
    <source>
        <dbReference type="SAM" id="MobiDB-lite"/>
    </source>
</evidence>
<proteinExistence type="predicted"/>
<reference evidence="2" key="1">
    <citation type="journal article" date="2023" name="Science">
        <title>Genome structures resolve the early diversification of teleost fishes.</title>
        <authorList>
            <person name="Parey E."/>
            <person name="Louis A."/>
            <person name="Montfort J."/>
            <person name="Bouchez O."/>
            <person name="Roques C."/>
            <person name="Iampietro C."/>
            <person name="Lluch J."/>
            <person name="Castinel A."/>
            <person name="Donnadieu C."/>
            <person name="Desvignes T."/>
            <person name="Floi Bucao C."/>
            <person name="Jouanno E."/>
            <person name="Wen M."/>
            <person name="Mejri S."/>
            <person name="Dirks R."/>
            <person name="Jansen H."/>
            <person name="Henkel C."/>
            <person name="Chen W.J."/>
            <person name="Zahm M."/>
            <person name="Cabau C."/>
            <person name="Klopp C."/>
            <person name="Thompson A.W."/>
            <person name="Robinson-Rechavi M."/>
            <person name="Braasch I."/>
            <person name="Lecointre G."/>
            <person name="Bobe J."/>
            <person name="Postlethwait J.H."/>
            <person name="Berthelot C."/>
            <person name="Roest Crollius H."/>
            <person name="Guiguen Y."/>
        </authorList>
    </citation>
    <scope>NUCLEOTIDE SEQUENCE</scope>
    <source>
        <strain evidence="2">WJC10195</strain>
    </source>
</reference>